<gene>
    <name evidence="1" type="ORF">QRX88_17580</name>
</gene>
<name>A0ABD4ZXL9_ENTGA</name>
<dbReference type="RefSeq" id="WP_103299983.1">
    <property type="nucleotide sequence ID" value="NZ_CP078505.1"/>
</dbReference>
<sequence length="117" mass="12343">MVYVKKAETFKEINFLKSQKFVSFTKQVDNTHAGVVNGVLPAGSVYPANDGTAEGITINDVDVSNGAQPVGVIVDGHILIERLPVKPSDAAQTAMREIKLYDASGKMIALPAAASGQ</sequence>
<accession>A0ABD4ZXL9</accession>
<comment type="caution">
    <text evidence="1">The sequence shown here is derived from an EMBL/GenBank/DDBJ whole genome shotgun (WGS) entry which is preliminary data.</text>
</comment>
<proteinExistence type="predicted"/>
<evidence type="ECO:0000313" key="2">
    <source>
        <dbReference type="Proteomes" id="UP001241571"/>
    </source>
</evidence>
<dbReference type="EMBL" id="JASUBT010000021">
    <property type="protein sequence ID" value="MDL4937515.1"/>
    <property type="molecule type" value="Genomic_DNA"/>
</dbReference>
<dbReference type="AlphaFoldDB" id="A0ABD4ZXL9"/>
<evidence type="ECO:0000313" key="1">
    <source>
        <dbReference type="EMBL" id="MDL4937515.1"/>
    </source>
</evidence>
<protein>
    <recommendedName>
        <fullName evidence="3">Phage protein</fullName>
    </recommendedName>
</protein>
<dbReference type="Proteomes" id="UP001241571">
    <property type="component" value="Unassembled WGS sequence"/>
</dbReference>
<organism evidence="1 2">
    <name type="scientific">Enterococcus gallinarum</name>
    <dbReference type="NCBI Taxonomy" id="1353"/>
    <lineage>
        <taxon>Bacteria</taxon>
        <taxon>Bacillati</taxon>
        <taxon>Bacillota</taxon>
        <taxon>Bacilli</taxon>
        <taxon>Lactobacillales</taxon>
        <taxon>Enterococcaceae</taxon>
        <taxon>Enterococcus</taxon>
    </lineage>
</organism>
<reference evidence="1 2" key="1">
    <citation type="submission" date="2023-06" db="EMBL/GenBank/DDBJ databases">
        <title>Acute promotion of culturable opportunistic pathogens and persistent increase of antibiotic resistance following antibiotic exposure in mouse gut microbiota.</title>
        <authorList>
            <person name="Li L."/>
            <person name="Wang B."/>
            <person name="Sun Y."/>
            <person name="Wang M."/>
            <person name="Xu H."/>
        </authorList>
    </citation>
    <scope>NUCLEOTIDE SEQUENCE [LARGE SCALE GENOMIC DNA]</scope>
    <source>
        <strain evidence="1 2">CRI2_2</strain>
    </source>
</reference>
<evidence type="ECO:0008006" key="3">
    <source>
        <dbReference type="Google" id="ProtNLM"/>
    </source>
</evidence>